<keyword evidence="3" id="KW-1185">Reference proteome</keyword>
<evidence type="ECO:0000259" key="1">
    <source>
        <dbReference type="Pfam" id="PF09346"/>
    </source>
</evidence>
<gene>
    <name evidence="2" type="ORF">GPJ59_12090</name>
</gene>
<sequence length="171" mass="19369">MQEIVNRLHWDPLSLEISWEEVEDELHCTLPEDFKALCETFGRGAFSGFLEIASSPGGSELTLLNQWRSLQRIMQENPFAAAELEHYGVYEAGGSGLLPWADTYSECQIYWLASSAPHEEWPIVVQDSEGEWSEFNMSASEFVFRALTDLDFQFGVAEYGPPFYQPSSNQG</sequence>
<organism evidence="2 3">
    <name type="scientific">Streptomyces bambusae</name>
    <dbReference type="NCBI Taxonomy" id="1550616"/>
    <lineage>
        <taxon>Bacteria</taxon>
        <taxon>Bacillati</taxon>
        <taxon>Actinomycetota</taxon>
        <taxon>Actinomycetes</taxon>
        <taxon>Kitasatosporales</taxon>
        <taxon>Streptomycetaceae</taxon>
        <taxon>Streptomyces</taxon>
    </lineage>
</organism>
<dbReference type="Gene3D" id="3.40.1580.10">
    <property type="entry name" value="SMI1/KNR4-like"/>
    <property type="match status" value="1"/>
</dbReference>
<dbReference type="InterPro" id="IPR037883">
    <property type="entry name" value="Knr4/Smi1-like_sf"/>
</dbReference>
<dbReference type="Proteomes" id="UP000812013">
    <property type="component" value="Unassembled WGS sequence"/>
</dbReference>
<reference evidence="2 3" key="1">
    <citation type="submission" date="2019-12" db="EMBL/GenBank/DDBJ databases">
        <title>Genome sequence of Streptomyces bambusae.</title>
        <authorList>
            <person name="Bansal K."/>
            <person name="Choksket S."/>
            <person name="Korpole S."/>
            <person name="Patil P.B."/>
        </authorList>
    </citation>
    <scope>NUCLEOTIDE SEQUENCE [LARGE SCALE GENOMIC DNA]</scope>
    <source>
        <strain evidence="2 3">SK60</strain>
    </source>
</reference>
<name>A0ABS6Z4D9_9ACTN</name>
<feature type="domain" description="Knr4/Smi1-like" evidence="1">
    <location>
        <begin position="19"/>
        <end position="143"/>
    </location>
</feature>
<dbReference type="RefSeq" id="WP_219667045.1">
    <property type="nucleotide sequence ID" value="NZ_WTFF01000065.1"/>
</dbReference>
<evidence type="ECO:0000313" key="2">
    <source>
        <dbReference type="EMBL" id="MBW5482607.1"/>
    </source>
</evidence>
<comment type="caution">
    <text evidence="2">The sequence shown here is derived from an EMBL/GenBank/DDBJ whole genome shotgun (WGS) entry which is preliminary data.</text>
</comment>
<dbReference type="InterPro" id="IPR018958">
    <property type="entry name" value="Knr4/Smi1-like_dom"/>
</dbReference>
<proteinExistence type="predicted"/>
<dbReference type="SUPFAM" id="SSF160631">
    <property type="entry name" value="SMI1/KNR4-like"/>
    <property type="match status" value="1"/>
</dbReference>
<dbReference type="EMBL" id="WTFF01000065">
    <property type="protein sequence ID" value="MBW5482607.1"/>
    <property type="molecule type" value="Genomic_DNA"/>
</dbReference>
<dbReference type="Pfam" id="PF09346">
    <property type="entry name" value="SMI1_KNR4"/>
    <property type="match status" value="1"/>
</dbReference>
<accession>A0ABS6Z4D9</accession>
<protein>
    <recommendedName>
        <fullName evidence="1">Knr4/Smi1-like domain-containing protein</fullName>
    </recommendedName>
</protein>
<evidence type="ECO:0000313" key="3">
    <source>
        <dbReference type="Proteomes" id="UP000812013"/>
    </source>
</evidence>